<dbReference type="EMBL" id="AP022869">
    <property type="protein sequence ID" value="BCB70175.1"/>
    <property type="molecule type" value="Genomic_DNA"/>
</dbReference>
<evidence type="ECO:0000256" key="4">
    <source>
        <dbReference type="ARBA" id="ARBA00022829"/>
    </source>
</evidence>
<dbReference type="GO" id="GO:0051301">
    <property type="term" value="P:cell division"/>
    <property type="evidence" value="ECO:0007669"/>
    <property type="project" value="UniProtKB-KW"/>
</dbReference>
<evidence type="ECO:0000256" key="9">
    <source>
        <dbReference type="PROSITE-ProRule" id="PRU01248"/>
    </source>
</evidence>
<keyword evidence="8" id="KW-0131">Cell cycle</keyword>
<comment type="subcellular location">
    <subcellularLocation>
        <location evidence="1">Cytoplasm</location>
    </subcellularLocation>
</comment>
<keyword evidence="2" id="KW-0963">Cytoplasm</keyword>
<evidence type="ECO:0000259" key="11">
    <source>
        <dbReference type="PROSITE" id="PS51898"/>
    </source>
</evidence>
<keyword evidence="16" id="KW-1185">Reference proteome</keyword>
<evidence type="ECO:0000256" key="8">
    <source>
        <dbReference type="ARBA" id="ARBA00023306"/>
    </source>
</evidence>
<dbReference type="PROSITE" id="PS51900">
    <property type="entry name" value="CB"/>
    <property type="match status" value="1"/>
</dbReference>
<reference evidence="13 16" key="2">
    <citation type="submission" date="2020-03" db="EMBL/GenBank/DDBJ databases">
        <title>Complete Genome Sequence of Halomonas meridiana strain Eplume2, isolated from hydrothermal-plume in the north east Pacific Ocean.</title>
        <authorList>
            <person name="Kurihara Y."/>
            <person name="Kawai S."/>
            <person name="Sakai A."/>
            <person name="Galipon J."/>
            <person name="Arakawa K."/>
        </authorList>
    </citation>
    <scope>NUCLEOTIDE SEQUENCE [LARGE SCALE GENOMIC DNA]</scope>
    <source>
        <strain evidence="13 16">Eplume2</strain>
    </source>
</reference>
<organism evidence="14 15">
    <name type="scientific">Vreelandella aquamarina</name>
    <dbReference type="NCBI Taxonomy" id="77097"/>
    <lineage>
        <taxon>Bacteria</taxon>
        <taxon>Pseudomonadati</taxon>
        <taxon>Pseudomonadota</taxon>
        <taxon>Gammaproteobacteria</taxon>
        <taxon>Oceanospirillales</taxon>
        <taxon>Halomonadaceae</taxon>
        <taxon>Vreelandella</taxon>
    </lineage>
</organism>
<dbReference type="PANTHER" id="PTHR30349:SF77">
    <property type="entry name" value="TYROSINE RECOMBINASE XERC"/>
    <property type="match status" value="1"/>
</dbReference>
<dbReference type="GO" id="GO:0006310">
    <property type="term" value="P:DNA recombination"/>
    <property type="evidence" value="ECO:0007669"/>
    <property type="project" value="UniProtKB-KW"/>
</dbReference>
<protein>
    <submittedName>
        <fullName evidence="14">Site-specific recombinase XerD</fullName>
    </submittedName>
</protein>
<dbReference type="InterPro" id="IPR013762">
    <property type="entry name" value="Integrase-like_cat_sf"/>
</dbReference>
<dbReference type="InterPro" id="IPR044068">
    <property type="entry name" value="CB"/>
</dbReference>
<dbReference type="Pfam" id="PF00589">
    <property type="entry name" value="Phage_integrase"/>
    <property type="match status" value="1"/>
</dbReference>
<keyword evidence="4" id="KW-0159">Chromosome partition</keyword>
<dbReference type="GO" id="GO:0007059">
    <property type="term" value="P:chromosome segregation"/>
    <property type="evidence" value="ECO:0007669"/>
    <property type="project" value="UniProtKB-KW"/>
</dbReference>
<evidence type="ECO:0000256" key="5">
    <source>
        <dbReference type="ARBA" id="ARBA00022908"/>
    </source>
</evidence>
<dbReference type="PROSITE" id="PS51898">
    <property type="entry name" value="TYR_RECOMBINASE"/>
    <property type="match status" value="1"/>
</dbReference>
<dbReference type="SUPFAM" id="SSF56349">
    <property type="entry name" value="DNA breaking-rejoining enzymes"/>
    <property type="match status" value="1"/>
</dbReference>
<evidence type="ECO:0000313" key="16">
    <source>
        <dbReference type="Proteomes" id="UP000501053"/>
    </source>
</evidence>
<feature type="domain" description="Core-binding (CB)" evidence="12">
    <location>
        <begin position="46"/>
        <end position="150"/>
    </location>
</feature>
<dbReference type="AlphaFoldDB" id="A0A1N6E3G4"/>
<dbReference type="InterPro" id="IPR050090">
    <property type="entry name" value="Tyrosine_recombinase_XerCD"/>
</dbReference>
<dbReference type="InterPro" id="IPR011010">
    <property type="entry name" value="DNA_brk_join_enz"/>
</dbReference>
<dbReference type="GO" id="GO:0003677">
    <property type="term" value="F:DNA binding"/>
    <property type="evidence" value="ECO:0007669"/>
    <property type="project" value="UniProtKB-UniRule"/>
</dbReference>
<evidence type="ECO:0000313" key="13">
    <source>
        <dbReference type="EMBL" id="BCB70175.1"/>
    </source>
</evidence>
<feature type="region of interest" description="Disordered" evidence="10">
    <location>
        <begin position="378"/>
        <end position="400"/>
    </location>
</feature>
<keyword evidence="6 9" id="KW-0238">DNA-binding</keyword>
<dbReference type="CDD" id="cd00397">
    <property type="entry name" value="DNA_BRE_C"/>
    <property type="match status" value="1"/>
</dbReference>
<dbReference type="InterPro" id="IPR002104">
    <property type="entry name" value="Integrase_catalytic"/>
</dbReference>
<evidence type="ECO:0000256" key="1">
    <source>
        <dbReference type="ARBA" id="ARBA00004496"/>
    </source>
</evidence>
<evidence type="ECO:0000256" key="6">
    <source>
        <dbReference type="ARBA" id="ARBA00023125"/>
    </source>
</evidence>
<dbReference type="Proteomes" id="UP000501053">
    <property type="component" value="Chromosome"/>
</dbReference>
<evidence type="ECO:0000256" key="3">
    <source>
        <dbReference type="ARBA" id="ARBA00022618"/>
    </source>
</evidence>
<dbReference type="Gene3D" id="1.10.150.130">
    <property type="match status" value="1"/>
</dbReference>
<evidence type="ECO:0000256" key="10">
    <source>
        <dbReference type="SAM" id="MobiDB-lite"/>
    </source>
</evidence>
<dbReference type="PANTHER" id="PTHR30349">
    <property type="entry name" value="PHAGE INTEGRASE-RELATED"/>
    <property type="match status" value="1"/>
</dbReference>
<dbReference type="Proteomes" id="UP000185024">
    <property type="component" value="Unassembled WGS sequence"/>
</dbReference>
<dbReference type="EMBL" id="FSQX01000001">
    <property type="protein sequence ID" value="SIN63955.1"/>
    <property type="molecule type" value="Genomic_DNA"/>
</dbReference>
<dbReference type="InterPro" id="IPR010998">
    <property type="entry name" value="Integrase_recombinase_N"/>
</dbReference>
<evidence type="ECO:0000256" key="2">
    <source>
        <dbReference type="ARBA" id="ARBA00022490"/>
    </source>
</evidence>
<keyword evidence="5" id="KW-0229">DNA integration</keyword>
<accession>A0A1N6E3G4</accession>
<keyword evidence="7" id="KW-0233">DNA recombination</keyword>
<sequence length="400" mass="46560">MPSGMTQNGLHSGDNLAEMPSLIEEEHWPTSQSVLASTQYPRIEAENDYQAVRLWLAEYRDSPQTLKSYRREAERLLLWLVSQGKGLRDMNREALRQFEAFLEDPQPRAAWVGPSKPREHPEWRPFRNGLSPASRRQSLIILQGLFSWLVEAGWVRHNPFVLMRDKARRMNNQSQAVERYLEQPLWAWFWQWLNQPLSSNDARLIYEDARRRFIFSFAYLLAPRISEMASAQMDDFHEVEGRWWWSVIGKGSKQARIPVPDDMLESLKTWRAALGLKALPSYHEPAPIIRALDKRRGISDNQLYRLIKETFAKAADVLEEEGGKPAYVNALRRATPHWLRHTAITHQAQSGVSLRYLAESARHAKLDTTSRYLHTEADEWHQEQQRHRLKTPPKAGAETL</sequence>
<keyword evidence="3" id="KW-0132">Cell division</keyword>
<feature type="domain" description="Tyr recombinase" evidence="11">
    <location>
        <begin position="192"/>
        <end position="387"/>
    </location>
</feature>
<evidence type="ECO:0000259" key="12">
    <source>
        <dbReference type="PROSITE" id="PS51900"/>
    </source>
</evidence>
<reference evidence="14 15" key="1">
    <citation type="submission" date="2016-11" db="EMBL/GenBank/DDBJ databases">
        <authorList>
            <person name="Jaros S."/>
            <person name="Januszkiewicz K."/>
            <person name="Wedrychowicz H."/>
        </authorList>
    </citation>
    <scope>NUCLEOTIDE SEQUENCE [LARGE SCALE GENOMIC DNA]</scope>
    <source>
        <strain evidence="14 15">ACAM 239</strain>
    </source>
</reference>
<gene>
    <name evidence="13" type="ORF">HMEPL2_05260</name>
    <name evidence="14" type="ORF">SAMN05878438_1392</name>
</gene>
<evidence type="ECO:0000313" key="15">
    <source>
        <dbReference type="Proteomes" id="UP000185024"/>
    </source>
</evidence>
<proteinExistence type="predicted"/>
<evidence type="ECO:0000313" key="14">
    <source>
        <dbReference type="EMBL" id="SIN63955.1"/>
    </source>
</evidence>
<dbReference type="Gene3D" id="1.10.443.10">
    <property type="entry name" value="Intergrase catalytic core"/>
    <property type="match status" value="1"/>
</dbReference>
<name>A0A1N6E3G4_9GAMM</name>
<dbReference type="GO" id="GO:0015074">
    <property type="term" value="P:DNA integration"/>
    <property type="evidence" value="ECO:0007669"/>
    <property type="project" value="UniProtKB-KW"/>
</dbReference>
<evidence type="ECO:0000256" key="7">
    <source>
        <dbReference type="ARBA" id="ARBA00023172"/>
    </source>
</evidence>
<dbReference type="GO" id="GO:0005737">
    <property type="term" value="C:cytoplasm"/>
    <property type="evidence" value="ECO:0007669"/>
    <property type="project" value="UniProtKB-SubCell"/>
</dbReference>